<evidence type="ECO:0000313" key="2">
    <source>
        <dbReference type="EMBL" id="CAP38166.2"/>
    </source>
</evidence>
<reference evidence="2 3" key="2">
    <citation type="journal article" date="2011" name="PLoS Genet.">
        <title>Caenorhabditis briggsae recombinant inbred line genotypes reveal inter-strain incompatibility and the evolution of recombination.</title>
        <authorList>
            <person name="Ross J.A."/>
            <person name="Koboldt D.C."/>
            <person name="Staisch J.E."/>
            <person name="Chamberlin H.M."/>
            <person name="Gupta B.P."/>
            <person name="Miller R.D."/>
            <person name="Baird S.E."/>
            <person name="Haag E.S."/>
        </authorList>
    </citation>
    <scope>NUCLEOTIDE SEQUENCE [LARGE SCALE GENOMIC DNA]</scope>
    <source>
        <strain evidence="2 3">AF16</strain>
    </source>
</reference>
<feature type="compositionally biased region" description="Low complexity" evidence="1">
    <location>
        <begin position="253"/>
        <end position="262"/>
    </location>
</feature>
<dbReference type="Pfam" id="PF03564">
    <property type="entry name" value="DUF1759"/>
    <property type="match status" value="1"/>
</dbReference>
<gene>
    <name evidence="2" type="ORF">CBG21332</name>
    <name evidence="2" type="ORF">CBG_21332</name>
</gene>
<feature type="region of interest" description="Disordered" evidence="1">
    <location>
        <begin position="200"/>
        <end position="289"/>
    </location>
</feature>
<protein>
    <submittedName>
        <fullName evidence="2">Protein CBG21332</fullName>
    </submittedName>
</protein>
<dbReference type="KEGG" id="cbr:CBG_21332"/>
<feature type="compositionally biased region" description="Basic residues" evidence="1">
    <location>
        <begin position="275"/>
        <end position="289"/>
    </location>
</feature>
<sequence length="749" mass="86033">MTIWSDVSIKKHVGQLVKRALEMQKKGQDFCTGVKAGVLSLDDSQDTCIKLHSDIKGTLDRLEGLEAWIEEKMRRNKEESVYSLSILTKKNVNTTVRMLNCVFQDIQAIIDGQENWQSSPPTSPEDLDDLWGWNDKVNEEEDDIEKEGNSVVKTVNSGVQDSVLSPGEEWDRRVQRANEIVALEERMMFMENMIREMDKEKKVKNDGEKGVLKMADAKNKKDKKKPKNLKEDDSDSDLYSTSNEDEEYDMNPEMETTLSESSSGEEDARTVLRGNKNKRGKKEPPHSRTKFLKMKPLELKKFDRSDASKYEDWKTMFNEGYGKDPRTSKLNKLIQLKGLVTGLAEDLLEGVKLEEKNYKLAWTILDENFEKPANPLLALERKFNRVKIDQKNFQQMRIDTSKLNALVTDMKNRGMNVDSPLVYDRYIAKFPDEVAERLTVKTLSDSFNGDFTKIQKWTMKIITAKAAIEERRAELLGPKDFDVAHIEHTEVKEKHGTQGEKGGARKERKDTCTFRCTESHKSWKCPKSAEEKFKFLVQERRCTVCFSKKHFARECKNLPAHKCKICGRGHHTGIHAAVETGNKNKGQSKQQTGRQYSNGGNFQPGTHGFRIHNGPNQAVATTRLRQLERRNGEKIDMIIGTNVIWDLLRGVETKKFGNHKSIVCTDIGDFVIPTTIDNNNENDEDMEVFHYANEEYPEEKMIYLCQDEDDKEEKSQALLEKLWALNAIGIKEQELEEEDLSEMEEAMAE</sequence>
<keyword evidence="3" id="KW-1185">Reference proteome</keyword>
<proteinExistence type="predicted"/>
<dbReference type="OMA" id="RTHEHNT"/>
<accession>A8XZU9</accession>
<dbReference type="RefSeq" id="XP_045097283.1">
    <property type="nucleotide sequence ID" value="XM_045236137.1"/>
</dbReference>
<dbReference type="GeneID" id="8591009"/>
<name>A8XZU9_CAEBR</name>
<organism evidence="2 3">
    <name type="scientific">Caenorhabditis briggsae</name>
    <dbReference type="NCBI Taxonomy" id="6238"/>
    <lineage>
        <taxon>Eukaryota</taxon>
        <taxon>Metazoa</taxon>
        <taxon>Ecdysozoa</taxon>
        <taxon>Nematoda</taxon>
        <taxon>Chromadorea</taxon>
        <taxon>Rhabditida</taxon>
        <taxon>Rhabditina</taxon>
        <taxon>Rhabditomorpha</taxon>
        <taxon>Rhabditoidea</taxon>
        <taxon>Rhabditidae</taxon>
        <taxon>Peloderinae</taxon>
        <taxon>Caenorhabditis</taxon>
    </lineage>
</organism>
<dbReference type="Proteomes" id="UP000008549">
    <property type="component" value="Unassembled WGS sequence"/>
</dbReference>
<dbReference type="PANTHER" id="PTHR22954:SF3">
    <property type="entry name" value="PROTEIN CBG08539"/>
    <property type="match status" value="1"/>
</dbReference>
<evidence type="ECO:0000313" key="3">
    <source>
        <dbReference type="Proteomes" id="UP000008549"/>
    </source>
</evidence>
<dbReference type="HOGENOM" id="CLU_371424_0_0_1"/>
<evidence type="ECO:0000256" key="1">
    <source>
        <dbReference type="SAM" id="MobiDB-lite"/>
    </source>
</evidence>
<dbReference type="InterPro" id="IPR005312">
    <property type="entry name" value="DUF1759"/>
</dbReference>
<feature type="compositionally biased region" description="Basic and acidic residues" evidence="1">
    <location>
        <begin position="200"/>
        <end position="219"/>
    </location>
</feature>
<reference evidence="2 3" key="1">
    <citation type="journal article" date="2003" name="PLoS Biol.">
        <title>The genome sequence of Caenorhabditis briggsae: a platform for comparative genomics.</title>
        <authorList>
            <person name="Stein L.D."/>
            <person name="Bao Z."/>
            <person name="Blasiar D."/>
            <person name="Blumenthal T."/>
            <person name="Brent M.R."/>
            <person name="Chen N."/>
            <person name="Chinwalla A."/>
            <person name="Clarke L."/>
            <person name="Clee C."/>
            <person name="Coghlan A."/>
            <person name="Coulson A."/>
            <person name="D'Eustachio P."/>
            <person name="Fitch D.H."/>
            <person name="Fulton L.A."/>
            <person name="Fulton R.E."/>
            <person name="Griffiths-Jones S."/>
            <person name="Harris T.W."/>
            <person name="Hillier L.W."/>
            <person name="Kamath R."/>
            <person name="Kuwabara P.E."/>
            <person name="Mardis E.R."/>
            <person name="Marra M.A."/>
            <person name="Miner T.L."/>
            <person name="Minx P."/>
            <person name="Mullikin J.C."/>
            <person name="Plumb R.W."/>
            <person name="Rogers J."/>
            <person name="Schein J.E."/>
            <person name="Sohrmann M."/>
            <person name="Spieth J."/>
            <person name="Stajich J.E."/>
            <person name="Wei C."/>
            <person name="Willey D."/>
            <person name="Wilson R.K."/>
            <person name="Durbin R."/>
            <person name="Waterston R.H."/>
        </authorList>
    </citation>
    <scope>NUCLEOTIDE SEQUENCE [LARGE SCALE GENOMIC DNA]</scope>
    <source>
        <strain evidence="2 3">AF16</strain>
    </source>
</reference>
<dbReference type="PANTHER" id="PTHR22954">
    <property type="entry name" value="RETROVIRAL PROTEASE-RELATED"/>
    <property type="match status" value="1"/>
</dbReference>
<dbReference type="EMBL" id="HE600993">
    <property type="protein sequence ID" value="CAP38166.2"/>
    <property type="molecule type" value="Genomic_DNA"/>
</dbReference>
<dbReference type="AlphaFoldDB" id="A8XZU9"/>
<dbReference type="CTD" id="8591009"/>
<feature type="compositionally biased region" description="Acidic residues" evidence="1">
    <location>
        <begin position="243"/>
        <end position="252"/>
    </location>
</feature>
<dbReference type="InParanoid" id="A8XZU9"/>
<dbReference type="eggNOG" id="ENOG502THP6">
    <property type="taxonomic scope" value="Eukaryota"/>
</dbReference>